<evidence type="ECO:0000256" key="9">
    <source>
        <dbReference type="ARBA" id="ARBA00023136"/>
    </source>
</evidence>
<accession>G3AR75</accession>
<gene>
    <name evidence="11" type="ORF">SPAPADRAFT_61826</name>
</gene>
<dbReference type="HOGENOM" id="CLU_031381_1_0_1"/>
<dbReference type="GO" id="GO:0018279">
    <property type="term" value="P:protein N-linked glycosylation via asparagine"/>
    <property type="evidence" value="ECO:0007669"/>
    <property type="project" value="TreeGrafter"/>
</dbReference>
<dbReference type="GO" id="GO:0008250">
    <property type="term" value="C:oligosaccharyltransferase complex"/>
    <property type="evidence" value="ECO:0007669"/>
    <property type="project" value="UniProtKB-UniRule"/>
</dbReference>
<comment type="subunit">
    <text evidence="10">Component of the oligosaccharyltransferase (OST) complex.</text>
</comment>
<keyword evidence="8 10" id="KW-1133">Transmembrane helix</keyword>
<dbReference type="EMBL" id="GL996503">
    <property type="protein sequence ID" value="EGW31250.1"/>
    <property type="molecule type" value="Genomic_DNA"/>
</dbReference>
<feature type="chain" id="PRO_5005131601" description="Dolichyl-diphosphooligosaccharide--protein glycosyltransferase subunit 1" evidence="10">
    <location>
        <begin position="20"/>
        <end position="495"/>
    </location>
</feature>
<sequence length="495" mass="56611">MFKLNSLLILLGILFIVSASSLDAIKSSIPSSAQSLWEIPIYQRAVDLNKGFVKETDMVVLKNIDSKPQDEYYFLVNDGFDSVGNLSVFAGVLNENQRVELNYTEVVPNKVFLIKLPIPVASGSELTLKFNYVYADQLIPVPKEIAMDKIQTLLYKTNKFPLSPYTIGEYTLLFQGLTKGEEYIIHDVESTEGAPELVGPQVNAEQGLVQFGPLKGAVSPFTIVPLGLKYDHNRPLAKVTNLFRSIWIPASDVNKLSIEEYYELTNNGAHLDTGFSRIEWIKGRYESQRNHWALSHLEFPLTKDRNMDDYYYTDKVGVVSTHKLIENFLVLKPRFPLFGGWNYNFTLGWSEQLDKFLHKLHNSNDEYIIKAPLLNSLRDTSYDNVYLQFYLPENSEFLNVSSPIAYDSLEVSNELSYLDVSKGHVKVTIGYKNLIDDLYKLDVFVKYRYTSMDYYKKVAKISGLIFLALISYYLIGLVDLSIEKEKKKEVNKDDK</sequence>
<dbReference type="eggNOG" id="KOG2291">
    <property type="taxonomic scope" value="Eukaryota"/>
</dbReference>
<dbReference type="Pfam" id="PF04597">
    <property type="entry name" value="Ribophorin_I"/>
    <property type="match status" value="1"/>
</dbReference>
<feature type="signal peptide" evidence="10">
    <location>
        <begin position="1"/>
        <end position="19"/>
    </location>
</feature>
<evidence type="ECO:0000313" key="11">
    <source>
        <dbReference type="EMBL" id="EGW31250.1"/>
    </source>
</evidence>
<dbReference type="UniPathway" id="UPA00378"/>
<comment type="similarity">
    <text evidence="4 10">Belongs to the OST1 family.</text>
</comment>
<keyword evidence="9 10" id="KW-0472">Membrane</keyword>
<evidence type="ECO:0000256" key="2">
    <source>
        <dbReference type="ARBA" id="ARBA00004115"/>
    </source>
</evidence>
<evidence type="ECO:0000256" key="6">
    <source>
        <dbReference type="ARBA" id="ARBA00022729"/>
    </source>
</evidence>
<dbReference type="OMA" id="RYEYARE"/>
<protein>
    <recommendedName>
        <fullName evidence="10">Dolichyl-diphosphooligosaccharide--protein glycosyltransferase subunit 1</fullName>
    </recommendedName>
</protein>
<organism evidence="12">
    <name type="scientific">Spathaspora passalidarum (strain NRRL Y-27907 / 11-Y1)</name>
    <dbReference type="NCBI Taxonomy" id="619300"/>
    <lineage>
        <taxon>Eukaryota</taxon>
        <taxon>Fungi</taxon>
        <taxon>Dikarya</taxon>
        <taxon>Ascomycota</taxon>
        <taxon>Saccharomycotina</taxon>
        <taxon>Pichiomycetes</taxon>
        <taxon>Debaryomycetaceae</taxon>
        <taxon>Spathaspora</taxon>
    </lineage>
</organism>
<dbReference type="PANTHER" id="PTHR21049">
    <property type="entry name" value="RIBOPHORIN I"/>
    <property type="match status" value="1"/>
</dbReference>
<feature type="transmembrane region" description="Helical" evidence="10">
    <location>
        <begin position="461"/>
        <end position="482"/>
    </location>
</feature>
<dbReference type="Proteomes" id="UP000000709">
    <property type="component" value="Unassembled WGS sequence"/>
</dbReference>
<dbReference type="PANTHER" id="PTHR21049:SF0">
    <property type="entry name" value="DOLICHYL-DIPHOSPHOOLIGOSACCHARIDE--PROTEIN GLYCOSYLTRANSFERASE SUBUNIT 1"/>
    <property type="match status" value="1"/>
</dbReference>
<dbReference type="RefSeq" id="XP_007376028.1">
    <property type="nucleotide sequence ID" value="XM_007375966.1"/>
</dbReference>
<evidence type="ECO:0000256" key="10">
    <source>
        <dbReference type="RuleBase" id="RU361143"/>
    </source>
</evidence>
<comment type="function">
    <text evidence="1 10">Subunit of the oligosaccharyl transferase (OST) complex that catalyzes the initial transfer of a defined glycan (Glc(3)Man(9)GlcNAc(2) in eukaryotes) from the lipid carrier dolichol-pyrophosphate to an asparagine residue within an Asn-X-Ser/Thr consensus motif in nascent polypeptide chains, the first step in protein N-glycosylation. N-glycosylation occurs cotranslationally and the complex associates with the Sec61 complex at the channel-forming translocon complex that mediates protein translocation across the endoplasmic reticulum (ER). All subunits are required for a maximal enzyme activity.</text>
</comment>
<evidence type="ECO:0000313" key="12">
    <source>
        <dbReference type="Proteomes" id="UP000000709"/>
    </source>
</evidence>
<proteinExistence type="inferred from homology"/>
<dbReference type="InParanoid" id="G3AR75"/>
<dbReference type="InterPro" id="IPR007676">
    <property type="entry name" value="Ribophorin_I"/>
</dbReference>
<reference evidence="11 12" key="1">
    <citation type="journal article" date="2011" name="Proc. Natl. Acad. Sci. U.S.A.">
        <title>Comparative genomics of xylose-fermenting fungi for enhanced biofuel production.</title>
        <authorList>
            <person name="Wohlbach D.J."/>
            <person name="Kuo A."/>
            <person name="Sato T.K."/>
            <person name="Potts K.M."/>
            <person name="Salamov A.A."/>
            <person name="LaButti K.M."/>
            <person name="Sun H."/>
            <person name="Clum A."/>
            <person name="Pangilinan J.L."/>
            <person name="Lindquist E.A."/>
            <person name="Lucas S."/>
            <person name="Lapidus A."/>
            <person name="Jin M."/>
            <person name="Gunawan C."/>
            <person name="Balan V."/>
            <person name="Dale B.E."/>
            <person name="Jeffries T.W."/>
            <person name="Zinkel R."/>
            <person name="Barry K.W."/>
            <person name="Grigoriev I.V."/>
            <person name="Gasch A.P."/>
        </authorList>
    </citation>
    <scope>NUCLEOTIDE SEQUENCE [LARGE SCALE GENOMIC DNA]</scope>
    <source>
        <strain evidence="12">NRRL Y-27907 / 11-Y1</strain>
    </source>
</reference>
<dbReference type="FunCoup" id="G3AR75">
    <property type="interactions" value="1137"/>
</dbReference>
<dbReference type="STRING" id="619300.G3AR75"/>
<dbReference type="OrthoDB" id="310030at2759"/>
<evidence type="ECO:0000256" key="3">
    <source>
        <dbReference type="ARBA" id="ARBA00004922"/>
    </source>
</evidence>
<evidence type="ECO:0000256" key="5">
    <source>
        <dbReference type="ARBA" id="ARBA00022692"/>
    </source>
</evidence>
<keyword evidence="6 10" id="KW-0732">Signal</keyword>
<keyword evidence="12" id="KW-1185">Reference proteome</keyword>
<keyword evidence="5 10" id="KW-0812">Transmembrane</keyword>
<dbReference type="KEGG" id="spaa:SPAPADRAFT_61826"/>
<dbReference type="AlphaFoldDB" id="G3AR75"/>
<evidence type="ECO:0000256" key="7">
    <source>
        <dbReference type="ARBA" id="ARBA00022824"/>
    </source>
</evidence>
<name>G3AR75_SPAPN</name>
<evidence type="ECO:0000256" key="8">
    <source>
        <dbReference type="ARBA" id="ARBA00022989"/>
    </source>
</evidence>
<evidence type="ECO:0000256" key="4">
    <source>
        <dbReference type="ARBA" id="ARBA00008905"/>
    </source>
</evidence>
<dbReference type="GeneID" id="18874070"/>
<keyword evidence="7 10" id="KW-0256">Endoplasmic reticulum</keyword>
<comment type="subcellular location">
    <subcellularLocation>
        <location evidence="2 10">Endoplasmic reticulum membrane</location>
        <topology evidence="2 10">Single-pass type I membrane protein</topology>
    </subcellularLocation>
</comment>
<evidence type="ECO:0000256" key="1">
    <source>
        <dbReference type="ARBA" id="ARBA00002791"/>
    </source>
</evidence>
<comment type="pathway">
    <text evidence="3 10">Protein modification; protein glycosylation.</text>
</comment>